<protein>
    <submittedName>
        <fullName evidence="2">Uncharacterized protein</fullName>
    </submittedName>
</protein>
<feature type="compositionally biased region" description="Low complexity" evidence="1">
    <location>
        <begin position="51"/>
        <end position="64"/>
    </location>
</feature>
<proteinExistence type="predicted"/>
<feature type="region of interest" description="Disordered" evidence="1">
    <location>
        <begin position="99"/>
        <end position="155"/>
    </location>
</feature>
<dbReference type="PANTHER" id="PTHR36410:SF1">
    <property type="entry name" value="EXPRESSED PROTEIN"/>
    <property type="match status" value="1"/>
</dbReference>
<dbReference type="PANTHER" id="PTHR36410">
    <property type="entry name" value="EXPRESSED PROTEIN"/>
    <property type="match status" value="1"/>
</dbReference>
<gene>
    <name evidence="2" type="ORF">TRIUR3_20993</name>
</gene>
<sequence>MAKEGHGLGEGHPLPRAGAQRRDGAPPSPSRPTWLSSGTSTGLGRFASATSVAAARGGRSVSAAPGMEHPRDDTHNTKEYITWLITDVTSHPFGVAYSTRSDEEGFGGVYARDDDRPAFSRPTAEAHPTHPPPDHGTSQVKEEKARHLKDDKHAT</sequence>
<organism evidence="2">
    <name type="scientific">Triticum urartu</name>
    <name type="common">Red wild einkorn</name>
    <name type="synonym">Crithodium urartu</name>
    <dbReference type="NCBI Taxonomy" id="4572"/>
    <lineage>
        <taxon>Eukaryota</taxon>
        <taxon>Viridiplantae</taxon>
        <taxon>Streptophyta</taxon>
        <taxon>Embryophyta</taxon>
        <taxon>Tracheophyta</taxon>
        <taxon>Spermatophyta</taxon>
        <taxon>Magnoliopsida</taxon>
        <taxon>Liliopsida</taxon>
        <taxon>Poales</taxon>
        <taxon>Poaceae</taxon>
        <taxon>BOP clade</taxon>
        <taxon>Pooideae</taxon>
        <taxon>Triticodae</taxon>
        <taxon>Triticeae</taxon>
        <taxon>Triticinae</taxon>
        <taxon>Triticum</taxon>
    </lineage>
</organism>
<dbReference type="OMA" id="KEYIAWL"/>
<evidence type="ECO:0000256" key="1">
    <source>
        <dbReference type="SAM" id="MobiDB-lite"/>
    </source>
</evidence>
<reference evidence="2" key="1">
    <citation type="journal article" date="2013" name="Nature">
        <title>Draft genome of the wheat A-genome progenitor Triticum urartu.</title>
        <authorList>
            <person name="Ling H.Q."/>
            <person name="Zhao S."/>
            <person name="Liu D."/>
            <person name="Wang J."/>
            <person name="Sun H."/>
            <person name="Zhang C."/>
            <person name="Fan H."/>
            <person name="Li D."/>
            <person name="Dong L."/>
            <person name="Tao Y."/>
            <person name="Gao C."/>
            <person name="Wu H."/>
            <person name="Li Y."/>
            <person name="Cui Y."/>
            <person name="Guo X."/>
            <person name="Zheng S."/>
            <person name="Wang B."/>
            <person name="Yu K."/>
            <person name="Liang Q."/>
            <person name="Yang W."/>
            <person name="Lou X."/>
            <person name="Chen J."/>
            <person name="Feng M."/>
            <person name="Jian J."/>
            <person name="Zhang X."/>
            <person name="Luo G."/>
            <person name="Jiang Y."/>
            <person name="Liu J."/>
            <person name="Wang Z."/>
            <person name="Sha Y."/>
            <person name="Zhang B."/>
            <person name="Wu H."/>
            <person name="Tang D."/>
            <person name="Shen Q."/>
            <person name="Xue P."/>
            <person name="Zou S."/>
            <person name="Wang X."/>
            <person name="Liu X."/>
            <person name="Wang F."/>
            <person name="Yang Y."/>
            <person name="An X."/>
            <person name="Dong Z."/>
            <person name="Zhang K."/>
            <person name="Zhang X."/>
            <person name="Luo M.C."/>
            <person name="Dvorak J."/>
            <person name="Tong Y."/>
            <person name="Wang J."/>
            <person name="Yang H."/>
            <person name="Li Z."/>
            <person name="Wang D."/>
            <person name="Zhang A."/>
            <person name="Wang J."/>
        </authorList>
    </citation>
    <scope>NUCLEOTIDE SEQUENCE</scope>
</reference>
<evidence type="ECO:0000313" key="2">
    <source>
        <dbReference type="EMBL" id="EMS66252.1"/>
    </source>
</evidence>
<dbReference type="EMBL" id="KD034194">
    <property type="protein sequence ID" value="EMS66252.1"/>
    <property type="molecule type" value="Genomic_DNA"/>
</dbReference>
<feature type="compositionally biased region" description="Basic and acidic residues" evidence="1">
    <location>
        <begin position="140"/>
        <end position="155"/>
    </location>
</feature>
<feature type="compositionally biased region" description="Polar residues" evidence="1">
    <location>
        <begin position="31"/>
        <end position="42"/>
    </location>
</feature>
<dbReference type="AlphaFoldDB" id="M8A1P6"/>
<feature type="region of interest" description="Disordered" evidence="1">
    <location>
        <begin position="1"/>
        <end position="75"/>
    </location>
</feature>
<name>M8A1P6_TRIUA</name>
<accession>M8A1P6</accession>